<evidence type="ECO:0000313" key="2">
    <source>
        <dbReference type="Proteomes" id="UP001291687"/>
    </source>
</evidence>
<dbReference type="InterPro" id="IPR038231">
    <property type="entry name" value="MepB-like_sf"/>
</dbReference>
<dbReference type="InterPro" id="IPR011235">
    <property type="entry name" value="MepB-like"/>
</dbReference>
<dbReference type="PIRSF" id="PIRSF032285">
    <property type="entry name" value="UCP032285"/>
    <property type="match status" value="1"/>
</dbReference>
<protein>
    <submittedName>
        <fullName evidence="1">MepB protein</fullName>
    </submittedName>
</protein>
<comment type="caution">
    <text evidence="1">The sequence shown here is derived from an EMBL/GenBank/DDBJ whole genome shotgun (WGS) entry which is preliminary data.</text>
</comment>
<reference evidence="1 2" key="1">
    <citation type="submission" date="2023-03" db="EMBL/GenBank/DDBJ databases">
        <title>Host association and intracellularity evolved multiple times independently in the Rickettsiales.</title>
        <authorList>
            <person name="Castelli M."/>
            <person name="Nardi T."/>
            <person name="Gammuto L."/>
            <person name="Bellinzona G."/>
            <person name="Sabaneyeva E."/>
            <person name="Potekhin A."/>
            <person name="Serra V."/>
            <person name="Petroni G."/>
            <person name="Sassera D."/>
        </authorList>
    </citation>
    <scope>NUCLEOTIDE SEQUENCE [LARGE SCALE GENOMIC DNA]</scope>
    <source>
        <strain evidence="1 2">Sr 2-6</strain>
    </source>
</reference>
<name>A0ABU5NDB5_9RICK</name>
<dbReference type="Pfam" id="PF08877">
    <property type="entry name" value="MepB-like"/>
    <property type="match status" value="1"/>
</dbReference>
<keyword evidence="2" id="KW-1185">Reference proteome</keyword>
<sequence>MTNDNLEGLPNDLIYSIQKIYVPAGLQVTTKALREPESSEYGACRFGLNDYGIAFRVAKTTPTKLGQFVTIWKRPTPKGEIAPLDATDNVDFVIVFVSSGIHRGQFIFDQKILLEKRIMSQGDKEGKRAFRIYPPWTTSLSKEALKTQKWQLPYFFSLEQNLTKSFEEIRKLFQQKRIGIQPRNSL</sequence>
<accession>A0ABU5NDB5</accession>
<organism evidence="1 2">
    <name type="scientific">Candidatus Megaera venefica</name>
    <dbReference type="NCBI Taxonomy" id="2055910"/>
    <lineage>
        <taxon>Bacteria</taxon>
        <taxon>Pseudomonadati</taxon>
        <taxon>Pseudomonadota</taxon>
        <taxon>Alphaproteobacteria</taxon>
        <taxon>Rickettsiales</taxon>
        <taxon>Rickettsiaceae</taxon>
        <taxon>Candidatus Megaera</taxon>
    </lineage>
</organism>
<gene>
    <name evidence="1" type="ORF">Megvenef_01142</name>
</gene>
<dbReference type="Gene3D" id="3.40.1350.140">
    <property type="entry name" value="MepB-like"/>
    <property type="match status" value="1"/>
</dbReference>
<dbReference type="EMBL" id="JARJFB010000091">
    <property type="protein sequence ID" value="MEA0971169.1"/>
    <property type="molecule type" value="Genomic_DNA"/>
</dbReference>
<proteinExistence type="predicted"/>
<evidence type="ECO:0000313" key="1">
    <source>
        <dbReference type="EMBL" id="MEA0971169.1"/>
    </source>
</evidence>
<dbReference type="Proteomes" id="UP001291687">
    <property type="component" value="Unassembled WGS sequence"/>
</dbReference>